<evidence type="ECO:0000313" key="2">
    <source>
        <dbReference type="EMBL" id="CAI6373533.1"/>
    </source>
</evidence>
<keyword evidence="3" id="KW-1185">Reference proteome</keyword>
<dbReference type="CDD" id="cd01650">
    <property type="entry name" value="RT_nLTR_like"/>
    <property type="match status" value="1"/>
</dbReference>
<feature type="domain" description="Reverse transcriptase" evidence="1">
    <location>
        <begin position="1"/>
        <end position="222"/>
    </location>
</feature>
<dbReference type="PROSITE" id="PS50878">
    <property type="entry name" value="RT_POL"/>
    <property type="match status" value="1"/>
</dbReference>
<sequence>MLERHLESSQGLADEQYGFRKGRSTEDAISALESTANAALGKYELCVAVSLDIRNSFNSIGWDHIKTALQKCDVPEYLLQTFQAYFKERSATLAHSHSATGQLEINITCGVPQGSVVGPTLWNVAYDRVLRAQCPESTKIIGFADDTLVMAFGKTTEDVERRINEALEVVAEEISILGLSLATEKSEAVFFKRQYKKRKPTIRLNGADVPITKTMRYLGLTIDEKLKFREHIKEAAKKGQRVLTSLKRLMPDIGGPTEPRRRLLVSVVQSVMLYGAPIWATSLEYSKVIRRELLKVQRQAVLRSICGYRTISYDTTYILASTPPIDLIAMERRKLFQIRRGLTRKTVQEAKGDTMVEWLQRTEDAKKGEWTRTLIHDVRGWVMRKHGSMDFHLTQVLSGHGCFSYYTHRIGKKEEPNCRHCPSTLDNAHHTLVECRAWAAEREELEAEIGQLNIGSLIGKMLSNTQAWEAVSAFAKRTMKQKEALERAQQLEERNMTN</sequence>
<dbReference type="SUPFAM" id="SSF56672">
    <property type="entry name" value="DNA/RNA polymerases"/>
    <property type="match status" value="1"/>
</dbReference>
<dbReference type="PANTHER" id="PTHR19446">
    <property type="entry name" value="REVERSE TRANSCRIPTASES"/>
    <property type="match status" value="1"/>
</dbReference>
<proteinExistence type="predicted"/>
<dbReference type="InterPro" id="IPR043502">
    <property type="entry name" value="DNA/RNA_pol_sf"/>
</dbReference>
<reference evidence="2 3" key="1">
    <citation type="submission" date="2023-01" db="EMBL/GenBank/DDBJ databases">
        <authorList>
            <person name="Whitehead M."/>
        </authorList>
    </citation>
    <scope>NUCLEOTIDE SEQUENCE [LARGE SCALE GENOMIC DNA]</scope>
</reference>
<dbReference type="EMBL" id="CARXXK010001098">
    <property type="protein sequence ID" value="CAI6373533.1"/>
    <property type="molecule type" value="Genomic_DNA"/>
</dbReference>
<evidence type="ECO:0000313" key="3">
    <source>
        <dbReference type="Proteomes" id="UP001160148"/>
    </source>
</evidence>
<protein>
    <recommendedName>
        <fullName evidence="1">Reverse transcriptase domain-containing protein</fullName>
    </recommendedName>
</protein>
<dbReference type="Pfam" id="PF00078">
    <property type="entry name" value="RVT_1"/>
    <property type="match status" value="1"/>
</dbReference>
<comment type="caution">
    <text evidence="2">The sequence shown here is derived from an EMBL/GenBank/DDBJ whole genome shotgun (WGS) entry which is preliminary data.</text>
</comment>
<accession>A0AAV0Y0K4</accession>
<evidence type="ECO:0000259" key="1">
    <source>
        <dbReference type="PROSITE" id="PS50878"/>
    </source>
</evidence>
<dbReference type="AlphaFoldDB" id="A0AAV0Y0K4"/>
<dbReference type="GO" id="GO:0071897">
    <property type="term" value="P:DNA biosynthetic process"/>
    <property type="evidence" value="ECO:0007669"/>
    <property type="project" value="UniProtKB-ARBA"/>
</dbReference>
<dbReference type="Proteomes" id="UP001160148">
    <property type="component" value="Unassembled WGS sequence"/>
</dbReference>
<gene>
    <name evidence="2" type="ORF">MEUPH1_LOCUS27271</name>
</gene>
<name>A0AAV0Y0K4_9HEMI</name>
<dbReference type="InterPro" id="IPR000477">
    <property type="entry name" value="RT_dom"/>
</dbReference>
<organism evidence="2 3">
    <name type="scientific">Macrosiphum euphorbiae</name>
    <name type="common">potato aphid</name>
    <dbReference type="NCBI Taxonomy" id="13131"/>
    <lineage>
        <taxon>Eukaryota</taxon>
        <taxon>Metazoa</taxon>
        <taxon>Ecdysozoa</taxon>
        <taxon>Arthropoda</taxon>
        <taxon>Hexapoda</taxon>
        <taxon>Insecta</taxon>
        <taxon>Pterygota</taxon>
        <taxon>Neoptera</taxon>
        <taxon>Paraneoptera</taxon>
        <taxon>Hemiptera</taxon>
        <taxon>Sternorrhyncha</taxon>
        <taxon>Aphidomorpha</taxon>
        <taxon>Aphidoidea</taxon>
        <taxon>Aphididae</taxon>
        <taxon>Macrosiphini</taxon>
        <taxon>Macrosiphum</taxon>
    </lineage>
</organism>